<keyword evidence="4" id="KW-0963">Cytoplasm</keyword>
<dbReference type="FunFam" id="3.20.20.70:FF:000014">
    <property type="entry name" value="Probable dual-specificity RNA methyltransferase RlmN"/>
    <property type="match status" value="1"/>
</dbReference>
<dbReference type="AlphaFoldDB" id="A0A7S2SP67"/>
<dbReference type="GO" id="GO:0008173">
    <property type="term" value="F:RNA methyltransferase activity"/>
    <property type="evidence" value="ECO:0007669"/>
    <property type="project" value="InterPro"/>
</dbReference>
<dbReference type="Gene3D" id="3.20.20.70">
    <property type="entry name" value="Aldolase class I"/>
    <property type="match status" value="1"/>
</dbReference>
<evidence type="ECO:0000256" key="5">
    <source>
        <dbReference type="ARBA" id="ARBA00022552"/>
    </source>
</evidence>
<dbReference type="SFLD" id="SFLDG01062">
    <property type="entry name" value="methyltransferase_(Class_A)"/>
    <property type="match status" value="1"/>
</dbReference>
<sequence length="375" mass="40995">VGGSTGGTALQLNLLSLSKAELEELVQSWGQPKYRAKQILEWVLDKGVRSYDDMANLPKALRQLLEEHTTLGSLTCEAEQISKDGTTKRAYALADGSLIESVLMPYQDGRRTACISSQAGCGMGCKFCATGQMGFVRHLSATEIFEQAQVLSAELQQRDERLSNVVFMGMGEPLANYDNVLEAARRINTELGIGARHITISTVGIVPKILKLAREPSQFTLAVSLHEATDEGRSSIMPINRRYNIDELLGACREYTAITGRRVTFEWALIHGSNDQPQVAHGLGKLLKGMKCHVNIIPLNPTQGFLGKPANPTSLKRFISILESYGVPATSRVRRGIDIDAGCGQLTQKTERTRKAARAEGEAGREGEAERNLVK</sequence>
<organism evidence="15">
    <name type="scientific">Rhizochromulina marina</name>
    <dbReference type="NCBI Taxonomy" id="1034831"/>
    <lineage>
        <taxon>Eukaryota</taxon>
        <taxon>Sar</taxon>
        <taxon>Stramenopiles</taxon>
        <taxon>Ochrophyta</taxon>
        <taxon>Dictyochophyceae</taxon>
        <taxon>Rhizochromulinales</taxon>
        <taxon>Rhizochromulina</taxon>
    </lineage>
</organism>
<proteinExistence type="inferred from homology"/>
<dbReference type="Pfam" id="PF21016">
    <property type="entry name" value="RlmN_N"/>
    <property type="match status" value="1"/>
</dbReference>
<dbReference type="Pfam" id="PF04055">
    <property type="entry name" value="Radical_SAM"/>
    <property type="match status" value="1"/>
</dbReference>
<evidence type="ECO:0000256" key="8">
    <source>
        <dbReference type="ARBA" id="ARBA00022691"/>
    </source>
</evidence>
<evidence type="ECO:0000256" key="7">
    <source>
        <dbReference type="ARBA" id="ARBA00022679"/>
    </source>
</evidence>
<protein>
    <recommendedName>
        <fullName evidence="14">Radical SAM core domain-containing protein</fullName>
    </recommendedName>
</protein>
<dbReference type="HAMAP" id="MF_01849">
    <property type="entry name" value="RNA_methyltr_RlmN"/>
    <property type="match status" value="1"/>
</dbReference>
<comment type="subcellular location">
    <subcellularLocation>
        <location evidence="2">Cytoplasm</location>
    </subcellularLocation>
</comment>
<keyword evidence="10" id="KW-0479">Metal-binding</keyword>
<keyword evidence="3" id="KW-0004">4Fe-4S</keyword>
<dbReference type="PIRSF" id="PIRSF006004">
    <property type="entry name" value="CHP00048"/>
    <property type="match status" value="1"/>
</dbReference>
<dbReference type="GO" id="GO:0051539">
    <property type="term" value="F:4 iron, 4 sulfur cluster binding"/>
    <property type="evidence" value="ECO:0007669"/>
    <property type="project" value="UniProtKB-KW"/>
</dbReference>
<dbReference type="SFLD" id="SFLDS00029">
    <property type="entry name" value="Radical_SAM"/>
    <property type="match status" value="1"/>
</dbReference>
<evidence type="ECO:0000256" key="1">
    <source>
        <dbReference type="ARBA" id="ARBA00001966"/>
    </source>
</evidence>
<dbReference type="SFLD" id="SFLDF00275">
    <property type="entry name" value="adenosine_C2_methyltransferase"/>
    <property type="match status" value="1"/>
</dbReference>
<name>A0A7S2SP67_9STRA</name>
<dbReference type="NCBIfam" id="TIGR00048">
    <property type="entry name" value="rRNA_mod_RlmN"/>
    <property type="match status" value="1"/>
</dbReference>
<dbReference type="PROSITE" id="PS51918">
    <property type="entry name" value="RADICAL_SAM"/>
    <property type="match status" value="1"/>
</dbReference>
<accession>A0A7S2SP67</accession>
<feature type="non-terminal residue" evidence="15">
    <location>
        <position position="1"/>
    </location>
</feature>
<evidence type="ECO:0000259" key="14">
    <source>
        <dbReference type="PROSITE" id="PS51918"/>
    </source>
</evidence>
<keyword evidence="11" id="KW-0408">Iron</keyword>
<feature type="domain" description="Radical SAM core" evidence="14">
    <location>
        <begin position="107"/>
        <end position="338"/>
    </location>
</feature>
<evidence type="ECO:0000256" key="13">
    <source>
        <dbReference type="SAM" id="MobiDB-lite"/>
    </source>
</evidence>
<dbReference type="GO" id="GO:0005737">
    <property type="term" value="C:cytoplasm"/>
    <property type="evidence" value="ECO:0007669"/>
    <property type="project" value="UniProtKB-SubCell"/>
</dbReference>
<evidence type="ECO:0000256" key="3">
    <source>
        <dbReference type="ARBA" id="ARBA00022485"/>
    </source>
</evidence>
<dbReference type="GO" id="GO:0046872">
    <property type="term" value="F:metal ion binding"/>
    <property type="evidence" value="ECO:0007669"/>
    <property type="project" value="UniProtKB-KW"/>
</dbReference>
<keyword evidence="9" id="KW-0819">tRNA processing</keyword>
<keyword evidence="6" id="KW-0489">Methyltransferase</keyword>
<keyword evidence="8" id="KW-0949">S-adenosyl-L-methionine</keyword>
<evidence type="ECO:0000256" key="10">
    <source>
        <dbReference type="ARBA" id="ARBA00022723"/>
    </source>
</evidence>
<evidence type="ECO:0000256" key="9">
    <source>
        <dbReference type="ARBA" id="ARBA00022694"/>
    </source>
</evidence>
<dbReference type="PANTHER" id="PTHR30544:SF5">
    <property type="entry name" value="RADICAL SAM CORE DOMAIN-CONTAINING PROTEIN"/>
    <property type="match status" value="1"/>
</dbReference>
<dbReference type="GO" id="GO:0030488">
    <property type="term" value="P:tRNA methylation"/>
    <property type="evidence" value="ECO:0007669"/>
    <property type="project" value="InterPro"/>
</dbReference>
<dbReference type="InterPro" id="IPR040072">
    <property type="entry name" value="Methyltransferase_A"/>
</dbReference>
<dbReference type="Gene3D" id="1.10.150.530">
    <property type="match status" value="1"/>
</dbReference>
<keyword evidence="7" id="KW-0808">Transferase</keyword>
<dbReference type="SUPFAM" id="SSF102114">
    <property type="entry name" value="Radical SAM enzymes"/>
    <property type="match status" value="1"/>
</dbReference>
<dbReference type="InterPro" id="IPR027492">
    <property type="entry name" value="RNA_MTrfase_RlmN"/>
</dbReference>
<keyword evidence="5" id="KW-0698">rRNA processing</keyword>
<reference evidence="15" key="1">
    <citation type="submission" date="2021-01" db="EMBL/GenBank/DDBJ databases">
        <authorList>
            <person name="Corre E."/>
            <person name="Pelletier E."/>
            <person name="Niang G."/>
            <person name="Scheremetjew M."/>
            <person name="Finn R."/>
            <person name="Kale V."/>
            <person name="Holt S."/>
            <person name="Cochrane G."/>
            <person name="Meng A."/>
            <person name="Brown T."/>
            <person name="Cohen L."/>
        </authorList>
    </citation>
    <scope>NUCLEOTIDE SEQUENCE</scope>
    <source>
        <strain evidence="15">CCMP1243</strain>
    </source>
</reference>
<dbReference type="InterPro" id="IPR013785">
    <property type="entry name" value="Aldolase_TIM"/>
</dbReference>
<gene>
    <name evidence="15" type="ORF">RMAR1173_LOCUS17227</name>
</gene>
<dbReference type="InterPro" id="IPR007197">
    <property type="entry name" value="rSAM"/>
</dbReference>
<keyword evidence="12" id="KW-0411">Iron-sulfur</keyword>
<evidence type="ECO:0000256" key="4">
    <source>
        <dbReference type="ARBA" id="ARBA00022490"/>
    </source>
</evidence>
<dbReference type="InterPro" id="IPR004383">
    <property type="entry name" value="rRNA_lsu_MTrfase_RlmN/Cfr"/>
</dbReference>
<comment type="cofactor">
    <cofactor evidence="1">
        <name>[4Fe-4S] cluster</name>
        <dbReference type="ChEBI" id="CHEBI:49883"/>
    </cofactor>
</comment>
<feature type="region of interest" description="Disordered" evidence="13">
    <location>
        <begin position="350"/>
        <end position="375"/>
    </location>
</feature>
<dbReference type="GO" id="GO:0070475">
    <property type="term" value="P:rRNA base methylation"/>
    <property type="evidence" value="ECO:0007669"/>
    <property type="project" value="InterPro"/>
</dbReference>
<dbReference type="EMBL" id="HBHJ01026107">
    <property type="protein sequence ID" value="CAD9705816.1"/>
    <property type="molecule type" value="Transcribed_RNA"/>
</dbReference>
<evidence type="ECO:0000313" key="15">
    <source>
        <dbReference type="EMBL" id="CAD9705816.1"/>
    </source>
</evidence>
<evidence type="ECO:0000256" key="12">
    <source>
        <dbReference type="ARBA" id="ARBA00023014"/>
    </source>
</evidence>
<dbReference type="InterPro" id="IPR048641">
    <property type="entry name" value="RlmN_N"/>
</dbReference>
<evidence type="ECO:0000256" key="6">
    <source>
        <dbReference type="ARBA" id="ARBA00022603"/>
    </source>
</evidence>
<evidence type="ECO:0000256" key="2">
    <source>
        <dbReference type="ARBA" id="ARBA00004496"/>
    </source>
</evidence>
<evidence type="ECO:0000256" key="11">
    <source>
        <dbReference type="ARBA" id="ARBA00023004"/>
    </source>
</evidence>
<dbReference type="PANTHER" id="PTHR30544">
    <property type="entry name" value="23S RRNA METHYLTRANSFERASE"/>
    <property type="match status" value="1"/>
</dbReference>
<dbReference type="CDD" id="cd01335">
    <property type="entry name" value="Radical_SAM"/>
    <property type="match status" value="1"/>
</dbReference>
<dbReference type="InterPro" id="IPR058240">
    <property type="entry name" value="rSAM_sf"/>
</dbReference>